<dbReference type="Proteomes" id="UP000002058">
    <property type="component" value="Unassembled WGS sequence"/>
</dbReference>
<organism evidence="4 5">
    <name type="scientific">Uncinocarpus reesii (strain UAMH 1704)</name>
    <dbReference type="NCBI Taxonomy" id="336963"/>
    <lineage>
        <taxon>Eukaryota</taxon>
        <taxon>Fungi</taxon>
        <taxon>Dikarya</taxon>
        <taxon>Ascomycota</taxon>
        <taxon>Pezizomycotina</taxon>
        <taxon>Eurotiomycetes</taxon>
        <taxon>Eurotiomycetidae</taxon>
        <taxon>Onygenales</taxon>
        <taxon>Onygenaceae</taxon>
        <taxon>Uncinocarpus</taxon>
    </lineage>
</organism>
<accession>C4JYD0</accession>
<dbReference type="OrthoDB" id="10253869at2759"/>
<reference evidence="5" key="1">
    <citation type="journal article" date="2009" name="Genome Res.">
        <title>Comparative genomic analyses of the human fungal pathogens Coccidioides and their relatives.</title>
        <authorList>
            <person name="Sharpton T.J."/>
            <person name="Stajich J.E."/>
            <person name="Rounsley S.D."/>
            <person name="Gardner M.J."/>
            <person name="Wortman J.R."/>
            <person name="Jordar V.S."/>
            <person name="Maiti R."/>
            <person name="Kodira C.D."/>
            <person name="Neafsey D.E."/>
            <person name="Zeng Q."/>
            <person name="Hung C.-Y."/>
            <person name="McMahan C."/>
            <person name="Muszewska A."/>
            <person name="Grynberg M."/>
            <person name="Mandel M.A."/>
            <person name="Kellner E.M."/>
            <person name="Barker B.M."/>
            <person name="Galgiani J.N."/>
            <person name="Orbach M.J."/>
            <person name="Kirkland T.N."/>
            <person name="Cole G.T."/>
            <person name="Henn M.R."/>
            <person name="Birren B.W."/>
            <person name="Taylor J.W."/>
        </authorList>
    </citation>
    <scope>NUCLEOTIDE SEQUENCE [LARGE SCALE GENOMIC DNA]</scope>
    <source>
        <strain evidence="5">UAMH 1704</strain>
    </source>
</reference>
<sequence length="670" mass="75325">MSDGGRQQPLWVPPNIGQHPIDDYRRHVNNKFGLQLENSHQLQQWSVKKANDFWVDLYDYVGLIPELPSHITRAFDESAKISDVPQFFEGVELNYTENVLEGKDPNALALIGLRESDFLNGENVTWGELRERVRQVRSALIRSGVKKGDRVAAIVSTSIWAIVLLLATASMGAIFSSISPDMGEAGCVTRLQQIEPTILFADSDMSYKGRKTPLDEKIKAIVEKLPQAMKVFSIPITSRSTSTFPFVSDFLAMARNSDRLEYNRVPFTYPLFILYSSGTTGQPKCLVHHHGVIIQLKKVAMLHYSLGPKEVVFQYSSTSWVLFNIMNGHLAVGATVLVYDGSPLWPDAMTMLKIIERFRVTYFGTSPRYLLELEASKVIPREAYDLRSLRLVTTTGATLTSDQFRWFYKAFPHIHLSSVAGGTDIVTSWISVDPSGPVYAGQMQMIALGMDVYVADANTGDDITKTGESGELVCPTPFPSMPVFLWGDKNNKRYKSSYFERFDHICVWAQHDWINVDPITGGITMHGRSDGVLNPSGIRFGSSEIYNISEGPVFNSEIQDTLCVGRRRKQDTDEVVFLFVKMRNNQLFSHGLEQRLRSAIRTGLSPRHVPKFILEVPEIPVTINGKKVETPVKRIISGERVQVSSTVANPKSLEFFEQFSKLETQPRARL</sequence>
<dbReference type="eggNOG" id="KOG1175">
    <property type="taxonomic scope" value="Eukaryota"/>
</dbReference>
<evidence type="ECO:0000259" key="2">
    <source>
        <dbReference type="Pfam" id="PF00501"/>
    </source>
</evidence>
<dbReference type="SUPFAM" id="SSF56801">
    <property type="entry name" value="Acetyl-CoA synthetase-like"/>
    <property type="match status" value="1"/>
</dbReference>
<dbReference type="KEGG" id="ure:UREG_07181"/>
<dbReference type="NCBIfam" id="TIGR01217">
    <property type="entry name" value="ac_ac_CoA_syn"/>
    <property type="match status" value="1"/>
</dbReference>
<dbReference type="VEuPathDB" id="FungiDB:UREG_07181"/>
<keyword evidence="1" id="KW-0472">Membrane</keyword>
<dbReference type="GO" id="GO:0030729">
    <property type="term" value="F:acetoacetate-CoA ligase activity"/>
    <property type="evidence" value="ECO:0007669"/>
    <property type="project" value="InterPro"/>
</dbReference>
<dbReference type="InterPro" id="IPR025110">
    <property type="entry name" value="AMP-bd_C"/>
</dbReference>
<dbReference type="OMA" id="DFWIDLY"/>
<dbReference type="AlphaFoldDB" id="C4JYD0"/>
<dbReference type="HOGENOM" id="CLU_000022_3_3_1"/>
<dbReference type="PROSITE" id="PS00455">
    <property type="entry name" value="AMP_BINDING"/>
    <property type="match status" value="1"/>
</dbReference>
<feature type="transmembrane region" description="Helical" evidence="1">
    <location>
        <begin position="151"/>
        <end position="175"/>
    </location>
</feature>
<dbReference type="PANTHER" id="PTHR42921">
    <property type="entry name" value="ACETOACETYL-COA SYNTHETASE"/>
    <property type="match status" value="1"/>
</dbReference>
<keyword evidence="5" id="KW-1185">Reference proteome</keyword>
<dbReference type="EMBL" id="CH476619">
    <property type="protein sequence ID" value="EEP82316.1"/>
    <property type="molecule type" value="Genomic_DNA"/>
</dbReference>
<keyword evidence="1" id="KW-0812">Transmembrane</keyword>
<dbReference type="Gene3D" id="3.40.50.12780">
    <property type="entry name" value="N-terminal domain of ligase-like"/>
    <property type="match status" value="1"/>
</dbReference>
<dbReference type="InterPro" id="IPR045851">
    <property type="entry name" value="AMP-bd_C_sf"/>
</dbReference>
<dbReference type="STRING" id="336963.C4JYD0"/>
<dbReference type="Pfam" id="PF00501">
    <property type="entry name" value="AMP-binding"/>
    <property type="match status" value="1"/>
</dbReference>
<evidence type="ECO:0000256" key="1">
    <source>
        <dbReference type="SAM" id="Phobius"/>
    </source>
</evidence>
<dbReference type="InterPro" id="IPR000873">
    <property type="entry name" value="AMP-dep_synth/lig_dom"/>
</dbReference>
<name>C4JYD0_UNCRE</name>
<dbReference type="Gene3D" id="3.30.300.30">
    <property type="match status" value="1"/>
</dbReference>
<gene>
    <name evidence="4" type="ORF">UREG_07181</name>
</gene>
<evidence type="ECO:0000313" key="4">
    <source>
        <dbReference type="EMBL" id="EEP82316.1"/>
    </source>
</evidence>
<dbReference type="GO" id="GO:0006629">
    <property type="term" value="P:lipid metabolic process"/>
    <property type="evidence" value="ECO:0007669"/>
    <property type="project" value="InterPro"/>
</dbReference>
<dbReference type="InterPro" id="IPR005914">
    <property type="entry name" value="Acac_CoA_synth"/>
</dbReference>
<dbReference type="InterPro" id="IPR020845">
    <property type="entry name" value="AMP-binding_CS"/>
</dbReference>
<dbReference type="Pfam" id="PF13193">
    <property type="entry name" value="AMP-binding_C"/>
    <property type="match status" value="1"/>
</dbReference>
<dbReference type="InParanoid" id="C4JYD0"/>
<dbReference type="GeneID" id="8439783"/>
<feature type="domain" description="AMP-dependent synthetase/ligase" evidence="2">
    <location>
        <begin position="104"/>
        <end position="475"/>
    </location>
</feature>
<dbReference type="NCBIfam" id="NF002937">
    <property type="entry name" value="PRK03584.1"/>
    <property type="match status" value="1"/>
</dbReference>
<dbReference type="InterPro" id="IPR042099">
    <property type="entry name" value="ANL_N_sf"/>
</dbReference>
<evidence type="ECO:0000313" key="5">
    <source>
        <dbReference type="Proteomes" id="UP000002058"/>
    </source>
</evidence>
<evidence type="ECO:0000259" key="3">
    <source>
        <dbReference type="Pfam" id="PF13193"/>
    </source>
</evidence>
<keyword evidence="4" id="KW-0436">Ligase</keyword>
<protein>
    <submittedName>
        <fullName evidence="4">Acetoacetate-CoA ligase</fullName>
    </submittedName>
</protein>
<keyword evidence="1" id="KW-1133">Transmembrane helix</keyword>
<proteinExistence type="predicted"/>
<feature type="domain" description="AMP-binding enzyme C-terminal" evidence="3">
    <location>
        <begin position="557"/>
        <end position="626"/>
    </location>
</feature>
<dbReference type="RefSeq" id="XP_002582408.1">
    <property type="nucleotide sequence ID" value="XM_002582362.1"/>
</dbReference>
<dbReference type="PANTHER" id="PTHR42921:SF4">
    <property type="entry name" value="ACETOACETYL-COA SYNTHASE (AFU_ORTHOLOGUE AFUA_8G04770)"/>
    <property type="match status" value="1"/>
</dbReference>